<gene>
    <name evidence="1" type="ORF">GCM10010412_022100</name>
</gene>
<keyword evidence="2" id="KW-1185">Reference proteome</keyword>
<dbReference type="RefSeq" id="WP_379505204.1">
    <property type="nucleotide sequence ID" value="NZ_JBHTEV010000001.1"/>
</dbReference>
<dbReference type="Proteomes" id="UP001501666">
    <property type="component" value="Unassembled WGS sequence"/>
</dbReference>
<evidence type="ECO:0000313" key="1">
    <source>
        <dbReference type="EMBL" id="GAA2653750.1"/>
    </source>
</evidence>
<dbReference type="InterPro" id="IPR011990">
    <property type="entry name" value="TPR-like_helical_dom_sf"/>
</dbReference>
<dbReference type="EMBL" id="BAAATE010000004">
    <property type="protein sequence ID" value="GAA2653750.1"/>
    <property type="molecule type" value="Genomic_DNA"/>
</dbReference>
<comment type="caution">
    <text evidence="1">The sequence shown here is derived from an EMBL/GenBank/DDBJ whole genome shotgun (WGS) entry which is preliminary data.</text>
</comment>
<reference evidence="2" key="1">
    <citation type="journal article" date="2019" name="Int. J. Syst. Evol. Microbiol.">
        <title>The Global Catalogue of Microorganisms (GCM) 10K type strain sequencing project: providing services to taxonomists for standard genome sequencing and annotation.</title>
        <authorList>
            <consortium name="The Broad Institute Genomics Platform"/>
            <consortium name="The Broad Institute Genome Sequencing Center for Infectious Disease"/>
            <person name="Wu L."/>
            <person name="Ma J."/>
        </authorList>
    </citation>
    <scope>NUCLEOTIDE SEQUENCE [LARGE SCALE GENOMIC DNA]</scope>
    <source>
        <strain evidence="2">JCM 6835</strain>
    </source>
</reference>
<proteinExistence type="predicted"/>
<name>A0ABP6DZ83_9ACTN</name>
<evidence type="ECO:0000313" key="2">
    <source>
        <dbReference type="Proteomes" id="UP001501666"/>
    </source>
</evidence>
<sequence length="412" mass="45070">MESPRWAARIRAERKDRLWDTHSMARRLREAAGDNGRDLPDHEALVRSIRRWESGKIAALSERYRLLFCRTFGLSEADLFNPDAPEPVAVPRSSRPLTDCHDLEAMASFRGADRQVGGGHLYATVLGYLERDVAPRLFGGSDGTSTFVAAAAFTEMAGWMAHDAGQDGLAGHHFARALDLAGVGGDRQLEAHILGSMSHLSRHLGKGSDAVRLAQRGTTMLTESRTAASAMRARLLSMAARGFAELQDSGECSRLLTEAEHTLQREPAAISPWAGPFDHGTLSLDAARSMVALGQLSAARRQVEQAIALRPTSRTARSRALGQLVLVNVLLETGELDEACNVMREVIEGTQTLSSLVVTRQLAKVRGQLEAYRGVEMAVDCLAVLDRALRERRWQYEWGGARREPGDSALRA</sequence>
<dbReference type="Gene3D" id="1.25.40.10">
    <property type="entry name" value="Tetratricopeptide repeat domain"/>
    <property type="match status" value="1"/>
</dbReference>
<protein>
    <submittedName>
        <fullName evidence="1">Uncharacterized protein</fullName>
    </submittedName>
</protein>
<accession>A0ABP6DZ83</accession>
<dbReference type="SUPFAM" id="SSF48452">
    <property type="entry name" value="TPR-like"/>
    <property type="match status" value="1"/>
</dbReference>
<organism evidence="1 2">
    <name type="scientific">Nonomuraea recticatena</name>
    <dbReference type="NCBI Taxonomy" id="46178"/>
    <lineage>
        <taxon>Bacteria</taxon>
        <taxon>Bacillati</taxon>
        <taxon>Actinomycetota</taxon>
        <taxon>Actinomycetes</taxon>
        <taxon>Streptosporangiales</taxon>
        <taxon>Streptosporangiaceae</taxon>
        <taxon>Nonomuraea</taxon>
    </lineage>
</organism>